<evidence type="ECO:0000313" key="2">
    <source>
        <dbReference type="EMBL" id="MEF3831859.1"/>
    </source>
</evidence>
<dbReference type="Proteomes" id="UP001337305">
    <property type="component" value="Unassembled WGS sequence"/>
</dbReference>
<dbReference type="EMBL" id="JAODOP010000001">
    <property type="protein sequence ID" value="MEF3831859.1"/>
    <property type="molecule type" value="Genomic_DNA"/>
</dbReference>
<gene>
    <name evidence="2" type="ORF">N1F79_01850</name>
</gene>
<evidence type="ECO:0000259" key="1">
    <source>
        <dbReference type="Pfam" id="PF12728"/>
    </source>
</evidence>
<dbReference type="NCBIfam" id="TIGR01764">
    <property type="entry name" value="excise"/>
    <property type="match status" value="1"/>
</dbReference>
<proteinExistence type="predicted"/>
<dbReference type="InterPro" id="IPR009061">
    <property type="entry name" value="DNA-bd_dom_put_sf"/>
</dbReference>
<feature type="domain" description="Helix-turn-helix" evidence="1">
    <location>
        <begin position="41"/>
        <end position="87"/>
    </location>
</feature>
<name>A0ABU7XME0_9FLAO</name>
<keyword evidence="3" id="KW-1185">Reference proteome</keyword>
<dbReference type="InterPro" id="IPR010093">
    <property type="entry name" value="SinI_DNA-bd"/>
</dbReference>
<reference evidence="2 3" key="1">
    <citation type="submission" date="2022-09" db="EMBL/GenBank/DDBJ databases">
        <title>Genome sequencing of Flavivirga sp. MEBiC05379.</title>
        <authorList>
            <person name="Oh H.-M."/>
            <person name="Kwon K.K."/>
            <person name="Park M.J."/>
            <person name="Yang S.-H."/>
        </authorList>
    </citation>
    <scope>NUCLEOTIDE SEQUENCE [LARGE SCALE GENOMIC DNA]</scope>
    <source>
        <strain evidence="2 3">MEBiC05379</strain>
    </source>
</reference>
<accession>A0ABU7XME0</accession>
<evidence type="ECO:0000313" key="3">
    <source>
        <dbReference type="Proteomes" id="UP001337305"/>
    </source>
</evidence>
<dbReference type="InterPro" id="IPR041657">
    <property type="entry name" value="HTH_17"/>
</dbReference>
<comment type="caution">
    <text evidence="2">The sequence shown here is derived from an EMBL/GenBank/DDBJ whole genome shotgun (WGS) entry which is preliminary data.</text>
</comment>
<dbReference type="Pfam" id="PF12728">
    <property type="entry name" value="HTH_17"/>
    <property type="match status" value="1"/>
</dbReference>
<sequence length="112" mass="12988">MEALKFEQLPNVIATLTNEVRELKALILNKAESQTEKNNPLSIKEVAKLTSLSVPTLYGYVQRHEIPYHKKGNRLYFFKSEIIEDWIKTGKQKTLKELEVETENILSKKTKV</sequence>
<dbReference type="RefSeq" id="WP_303308857.1">
    <property type="nucleotide sequence ID" value="NZ_JAODOP010000001.1"/>
</dbReference>
<protein>
    <submittedName>
        <fullName evidence="2">Helix-turn-helix domain-containing protein</fullName>
    </submittedName>
</protein>
<organism evidence="2 3">
    <name type="scientific">Flavivirga spongiicola</name>
    <dbReference type="NCBI Taxonomy" id="421621"/>
    <lineage>
        <taxon>Bacteria</taxon>
        <taxon>Pseudomonadati</taxon>
        <taxon>Bacteroidota</taxon>
        <taxon>Flavobacteriia</taxon>
        <taxon>Flavobacteriales</taxon>
        <taxon>Flavobacteriaceae</taxon>
        <taxon>Flavivirga</taxon>
    </lineage>
</organism>
<dbReference type="SUPFAM" id="SSF46955">
    <property type="entry name" value="Putative DNA-binding domain"/>
    <property type="match status" value="1"/>
</dbReference>